<dbReference type="PANTHER" id="PTHR11785">
    <property type="entry name" value="AMINO ACID TRANSPORTER"/>
    <property type="match status" value="1"/>
</dbReference>
<keyword evidence="3 5" id="KW-1133">Transmembrane helix</keyword>
<feature type="transmembrane region" description="Helical" evidence="5">
    <location>
        <begin position="176"/>
        <end position="194"/>
    </location>
</feature>
<sequence length="479" mass="53821">MGKLEETEPTVEVEHHKLEMKRSISLFHVISILCSVTGHVSVFVAPAAILSYTGSIALSLILWVFGGIMNLFLALCFTELGTMFPKSGGAYAYILQVFGPLPGFLTAWGYLTLISGPHWAFCAYSASLYAMKPFYLDCKPPDAAIRLLAIWILVTFVAINCSYVKFVTKAQSVLTVTKLLALLLIIVCGLISFVKDGAENLSDPWEGTESRPFVIAMSLFFSVFTYGGWQIVTNLMEEVKNPGRDLPKAVYISMFIITAEFTLTNVAYYIVIDKYDVLQSTTVAMLFFERFYPPLMPVISALVAITAIGVLNCSILGHSRVLFAASRNEQAPVMFSMINTKFLTPWPAIFLLTLWSIVMLVSGALFTMMELVSLFSIILSFSVVVTQLYLRWKQPHAERPYKTFLFIPISQFALIIVVFFLCIYQEPLKLGRGLAILAAGLPAYWFGVLWRKKPKVYHRFMRWVRMITASRLGQDCHCF</sequence>
<feature type="transmembrane region" description="Helical" evidence="5">
    <location>
        <begin position="372"/>
        <end position="392"/>
    </location>
</feature>
<feature type="transmembrane region" description="Helical" evidence="5">
    <location>
        <begin position="143"/>
        <end position="164"/>
    </location>
</feature>
<feature type="transmembrane region" description="Helical" evidence="5">
    <location>
        <begin position="404"/>
        <end position="424"/>
    </location>
</feature>
<evidence type="ECO:0000313" key="6">
    <source>
        <dbReference type="EMBL" id="WAR11818.1"/>
    </source>
</evidence>
<evidence type="ECO:0000256" key="2">
    <source>
        <dbReference type="ARBA" id="ARBA00022692"/>
    </source>
</evidence>
<feature type="transmembrane region" description="Helical" evidence="5">
    <location>
        <begin position="26"/>
        <end position="50"/>
    </location>
</feature>
<dbReference type="Pfam" id="PF13520">
    <property type="entry name" value="AA_permease_2"/>
    <property type="match status" value="1"/>
</dbReference>
<evidence type="ECO:0000313" key="7">
    <source>
        <dbReference type="Proteomes" id="UP001164746"/>
    </source>
</evidence>
<dbReference type="PIRSF" id="PIRSF006060">
    <property type="entry name" value="AA_transporter"/>
    <property type="match status" value="1"/>
</dbReference>
<dbReference type="InterPro" id="IPR002293">
    <property type="entry name" value="AA/rel_permease1"/>
</dbReference>
<reference evidence="6" key="1">
    <citation type="submission" date="2022-11" db="EMBL/GenBank/DDBJ databases">
        <title>Centuries of genome instability and evolution in soft-shell clam transmissible cancer (bioRxiv).</title>
        <authorList>
            <person name="Hart S.F.M."/>
            <person name="Yonemitsu M.A."/>
            <person name="Giersch R.M."/>
            <person name="Beal B.F."/>
            <person name="Arriagada G."/>
            <person name="Davis B.W."/>
            <person name="Ostrander E.A."/>
            <person name="Goff S.P."/>
            <person name="Metzger M.J."/>
        </authorList>
    </citation>
    <scope>NUCLEOTIDE SEQUENCE</scope>
    <source>
        <strain evidence="6">MELC-2E11</strain>
        <tissue evidence="6">Siphon/mantle</tissue>
    </source>
</reference>
<dbReference type="PANTHER" id="PTHR11785:SF528">
    <property type="entry name" value="AMINO ACID TRANSPORTER PROTEIN JHI-21"/>
    <property type="match status" value="1"/>
</dbReference>
<name>A0ABY7EP98_MYAAR</name>
<feature type="transmembrane region" description="Helical" evidence="5">
    <location>
        <begin position="430"/>
        <end position="450"/>
    </location>
</feature>
<dbReference type="Proteomes" id="UP001164746">
    <property type="component" value="Chromosome 8"/>
</dbReference>
<dbReference type="EMBL" id="CP111019">
    <property type="protein sequence ID" value="WAR11818.1"/>
    <property type="molecule type" value="Genomic_DNA"/>
</dbReference>
<proteinExistence type="predicted"/>
<comment type="subcellular location">
    <subcellularLocation>
        <location evidence="1">Membrane</location>
        <topology evidence="1">Multi-pass membrane protein</topology>
    </subcellularLocation>
</comment>
<feature type="transmembrane region" description="Helical" evidence="5">
    <location>
        <begin position="56"/>
        <end position="78"/>
    </location>
</feature>
<organism evidence="6 7">
    <name type="scientific">Mya arenaria</name>
    <name type="common">Soft-shell clam</name>
    <dbReference type="NCBI Taxonomy" id="6604"/>
    <lineage>
        <taxon>Eukaryota</taxon>
        <taxon>Metazoa</taxon>
        <taxon>Spiralia</taxon>
        <taxon>Lophotrochozoa</taxon>
        <taxon>Mollusca</taxon>
        <taxon>Bivalvia</taxon>
        <taxon>Autobranchia</taxon>
        <taxon>Heteroconchia</taxon>
        <taxon>Euheterodonta</taxon>
        <taxon>Imparidentia</taxon>
        <taxon>Neoheterodontei</taxon>
        <taxon>Myida</taxon>
        <taxon>Myoidea</taxon>
        <taxon>Myidae</taxon>
        <taxon>Mya</taxon>
    </lineage>
</organism>
<evidence type="ECO:0000256" key="4">
    <source>
        <dbReference type="ARBA" id="ARBA00023136"/>
    </source>
</evidence>
<feature type="transmembrane region" description="Helical" evidence="5">
    <location>
        <begin position="249"/>
        <end position="271"/>
    </location>
</feature>
<keyword evidence="4 5" id="KW-0472">Membrane</keyword>
<evidence type="ECO:0000256" key="3">
    <source>
        <dbReference type="ARBA" id="ARBA00022989"/>
    </source>
</evidence>
<evidence type="ECO:0000256" key="1">
    <source>
        <dbReference type="ARBA" id="ARBA00004141"/>
    </source>
</evidence>
<evidence type="ECO:0000256" key="5">
    <source>
        <dbReference type="SAM" id="Phobius"/>
    </source>
</evidence>
<gene>
    <name evidence="6" type="ORF">MAR_025998</name>
</gene>
<feature type="transmembrane region" description="Helical" evidence="5">
    <location>
        <begin position="90"/>
        <end position="111"/>
    </location>
</feature>
<dbReference type="Gene3D" id="1.20.1740.10">
    <property type="entry name" value="Amino acid/polyamine transporter I"/>
    <property type="match status" value="1"/>
</dbReference>
<keyword evidence="7" id="KW-1185">Reference proteome</keyword>
<feature type="transmembrane region" description="Helical" evidence="5">
    <location>
        <begin position="214"/>
        <end position="237"/>
    </location>
</feature>
<keyword evidence="2 5" id="KW-0812">Transmembrane</keyword>
<accession>A0ABY7EP98</accession>
<feature type="transmembrane region" description="Helical" evidence="5">
    <location>
        <begin position="346"/>
        <end position="366"/>
    </location>
</feature>
<protein>
    <submittedName>
        <fullName evidence="6">XCT-like protein</fullName>
    </submittedName>
</protein>
<dbReference type="InterPro" id="IPR050598">
    <property type="entry name" value="AminoAcid_Transporter"/>
</dbReference>
<feature type="transmembrane region" description="Helical" evidence="5">
    <location>
        <begin position="291"/>
        <end position="317"/>
    </location>
</feature>